<dbReference type="InterPro" id="IPR003593">
    <property type="entry name" value="AAA+_ATPase"/>
</dbReference>
<evidence type="ECO:0000313" key="6">
    <source>
        <dbReference type="EMBL" id="RRJ64279.1"/>
    </source>
</evidence>
<sequence length="305" mass="33393">MNKIIEVHGLKKSFGSLEAVKNIGFYVEEGSLFAFLGPNGAGKSTTIDMLTTRLKPDGGEVILGGYRLGRDDDRIRGSIGIVFQDSLLDPLLTVKENLQVRGSFYGLPRAALEAAIAAAAEAACVGEFLTRPYGKLSGGQRRRADIARALIHTPRVLFLDEPTTGLDPQTRKNVWEMILKLQREQGMTVFLTTHYMEEAAQADYITIIDHGEVLARGTPLELKNRYAADILKIKPVLDAELAGVLTDLGAAFDRDAAGVYRIALSRTVEALGIIDRCRDNVENIEIINGTMDDVFINLTGMEVRS</sequence>
<evidence type="ECO:0000256" key="3">
    <source>
        <dbReference type="ARBA" id="ARBA00022741"/>
    </source>
</evidence>
<dbReference type="AlphaFoldDB" id="A0A3P3U3M4"/>
<keyword evidence="2" id="KW-0813">Transport</keyword>
<accession>A0A3P3U3M4</accession>
<dbReference type="EMBL" id="RRCN01000001">
    <property type="protein sequence ID" value="RRJ64279.1"/>
    <property type="molecule type" value="Genomic_DNA"/>
</dbReference>
<dbReference type="OrthoDB" id="9804819at2"/>
<evidence type="ECO:0000313" key="7">
    <source>
        <dbReference type="Proteomes" id="UP000267017"/>
    </source>
</evidence>
<proteinExistence type="inferred from homology"/>
<dbReference type="PANTHER" id="PTHR42711">
    <property type="entry name" value="ABC TRANSPORTER ATP-BINDING PROTEIN"/>
    <property type="match status" value="1"/>
</dbReference>
<dbReference type="Gene3D" id="3.40.50.300">
    <property type="entry name" value="P-loop containing nucleotide triphosphate hydrolases"/>
    <property type="match status" value="1"/>
</dbReference>
<reference evidence="6 7" key="1">
    <citation type="submission" date="2018-11" db="EMBL/GenBank/DDBJ databases">
        <title>Genome sequencing of Paenibacillus sp. KCOM 3021 (= ChDC PVNT-B20).</title>
        <authorList>
            <person name="Kook J.-K."/>
            <person name="Park S.-N."/>
            <person name="Lim Y.K."/>
        </authorList>
    </citation>
    <scope>NUCLEOTIDE SEQUENCE [LARGE SCALE GENOMIC DNA]</scope>
    <source>
        <strain evidence="6 7">KCOM 3021</strain>
    </source>
</reference>
<comment type="caution">
    <text evidence="6">The sequence shown here is derived from an EMBL/GenBank/DDBJ whole genome shotgun (WGS) entry which is preliminary data.</text>
</comment>
<evidence type="ECO:0000256" key="4">
    <source>
        <dbReference type="ARBA" id="ARBA00022840"/>
    </source>
</evidence>
<dbReference type="PROSITE" id="PS50893">
    <property type="entry name" value="ABC_TRANSPORTER_2"/>
    <property type="match status" value="1"/>
</dbReference>
<dbReference type="PROSITE" id="PS00211">
    <property type="entry name" value="ABC_TRANSPORTER_1"/>
    <property type="match status" value="1"/>
</dbReference>
<feature type="domain" description="ABC transporter" evidence="5">
    <location>
        <begin position="5"/>
        <end position="235"/>
    </location>
</feature>
<keyword evidence="4 6" id="KW-0067">ATP-binding</keyword>
<dbReference type="RefSeq" id="WP_128632097.1">
    <property type="nucleotide sequence ID" value="NZ_RRCN01000001.1"/>
</dbReference>
<dbReference type="GO" id="GO:0005524">
    <property type="term" value="F:ATP binding"/>
    <property type="evidence" value="ECO:0007669"/>
    <property type="project" value="UniProtKB-KW"/>
</dbReference>
<dbReference type="InterPro" id="IPR027417">
    <property type="entry name" value="P-loop_NTPase"/>
</dbReference>
<dbReference type="SMART" id="SM00382">
    <property type="entry name" value="AAA"/>
    <property type="match status" value="1"/>
</dbReference>
<protein>
    <submittedName>
        <fullName evidence="6">ATP-binding cassette domain-containing protein</fullName>
    </submittedName>
</protein>
<dbReference type="GO" id="GO:0016887">
    <property type="term" value="F:ATP hydrolysis activity"/>
    <property type="evidence" value="ECO:0007669"/>
    <property type="project" value="InterPro"/>
</dbReference>
<evidence type="ECO:0000256" key="2">
    <source>
        <dbReference type="ARBA" id="ARBA00022448"/>
    </source>
</evidence>
<evidence type="ECO:0000256" key="1">
    <source>
        <dbReference type="ARBA" id="ARBA00005417"/>
    </source>
</evidence>
<gene>
    <name evidence="6" type="ORF">EHV15_16125</name>
</gene>
<dbReference type="Pfam" id="PF00005">
    <property type="entry name" value="ABC_tran"/>
    <property type="match status" value="1"/>
</dbReference>
<dbReference type="SUPFAM" id="SSF52540">
    <property type="entry name" value="P-loop containing nucleoside triphosphate hydrolases"/>
    <property type="match status" value="1"/>
</dbReference>
<dbReference type="InterPro" id="IPR003439">
    <property type="entry name" value="ABC_transporter-like_ATP-bd"/>
</dbReference>
<dbReference type="InterPro" id="IPR017871">
    <property type="entry name" value="ABC_transporter-like_CS"/>
</dbReference>
<name>A0A3P3U3M4_9BACL</name>
<dbReference type="PANTHER" id="PTHR42711:SF5">
    <property type="entry name" value="ABC TRANSPORTER ATP-BINDING PROTEIN NATA"/>
    <property type="match status" value="1"/>
</dbReference>
<evidence type="ECO:0000259" key="5">
    <source>
        <dbReference type="PROSITE" id="PS50893"/>
    </source>
</evidence>
<organism evidence="6 7">
    <name type="scientific">Paenibacillus oralis</name>
    <dbReference type="NCBI Taxonomy" id="2490856"/>
    <lineage>
        <taxon>Bacteria</taxon>
        <taxon>Bacillati</taxon>
        <taxon>Bacillota</taxon>
        <taxon>Bacilli</taxon>
        <taxon>Bacillales</taxon>
        <taxon>Paenibacillaceae</taxon>
        <taxon>Paenibacillus</taxon>
    </lineage>
</organism>
<keyword evidence="7" id="KW-1185">Reference proteome</keyword>
<keyword evidence="3" id="KW-0547">Nucleotide-binding</keyword>
<dbReference type="Proteomes" id="UP000267017">
    <property type="component" value="Unassembled WGS sequence"/>
</dbReference>
<dbReference type="InterPro" id="IPR050763">
    <property type="entry name" value="ABC_transporter_ATP-binding"/>
</dbReference>
<comment type="similarity">
    <text evidence="1">Belongs to the ABC transporter superfamily.</text>
</comment>